<gene>
    <name evidence="10 12" type="primary">proS</name>
    <name evidence="12" type="ORF">NCTC9810_00733</name>
</gene>
<dbReference type="PRINTS" id="PR01046">
    <property type="entry name" value="TRNASYNTHPRO"/>
</dbReference>
<organism evidence="12 13">
    <name type="scientific">Anaerococcus octavius</name>
    <dbReference type="NCBI Taxonomy" id="54007"/>
    <lineage>
        <taxon>Bacteria</taxon>
        <taxon>Bacillati</taxon>
        <taxon>Bacillota</taxon>
        <taxon>Tissierellia</taxon>
        <taxon>Tissierellales</taxon>
        <taxon>Peptoniphilaceae</taxon>
        <taxon>Anaerococcus</taxon>
    </lineage>
</organism>
<comment type="function">
    <text evidence="10">Catalyzes the attachment of proline to tRNA(Pro) in a two-step reaction: proline is first activated by ATP to form Pro-AMP and then transferred to the acceptor end of tRNA(Pro). As ProRS can inadvertently accommodate and process non-cognate amino acids such as alanine and cysteine, to avoid such errors it has two additional distinct editing activities against alanine. One activity is designated as 'pretransfer' editing and involves the tRNA(Pro)-independent hydrolysis of activated Ala-AMP. The other activity is designated 'posttransfer' editing and involves deacylation of mischarged Ala-tRNA(Pro). The misacylated Cys-tRNA(Pro) is not edited by ProRS.</text>
</comment>
<comment type="similarity">
    <text evidence="10">Belongs to the class-II aminoacyl-tRNA synthetase family. ProS type 1 subfamily.</text>
</comment>
<dbReference type="Pfam" id="PF04073">
    <property type="entry name" value="tRNA_edit"/>
    <property type="match status" value="1"/>
</dbReference>
<dbReference type="Gene3D" id="3.30.930.10">
    <property type="entry name" value="Bira Bifunctional Protein, Domain 2"/>
    <property type="match status" value="2"/>
</dbReference>
<dbReference type="SUPFAM" id="SSF55681">
    <property type="entry name" value="Class II aaRS and biotin synthetases"/>
    <property type="match status" value="1"/>
</dbReference>
<dbReference type="EC" id="6.1.1.15" evidence="10"/>
<dbReference type="InterPro" id="IPR004154">
    <property type="entry name" value="Anticodon-bd"/>
</dbReference>
<protein>
    <recommendedName>
        <fullName evidence="10">Proline--tRNA ligase</fullName>
        <ecNumber evidence="10">6.1.1.15</ecNumber>
    </recommendedName>
    <alternativeName>
        <fullName evidence="10">Prolyl-tRNA synthetase</fullName>
        <shortName evidence="10">ProRS</shortName>
    </alternativeName>
</protein>
<dbReference type="Proteomes" id="UP000255124">
    <property type="component" value="Unassembled WGS sequence"/>
</dbReference>
<dbReference type="InterPro" id="IPR044140">
    <property type="entry name" value="ProRS_anticodon_short"/>
</dbReference>
<dbReference type="FunFam" id="3.40.50.800:FF:000011">
    <property type="entry name" value="Proline--tRNA ligase"/>
    <property type="match status" value="1"/>
</dbReference>
<dbReference type="InterPro" id="IPR006195">
    <property type="entry name" value="aa-tRNA-synth_II"/>
</dbReference>
<dbReference type="InterPro" id="IPR050062">
    <property type="entry name" value="Pro-tRNA_synthetase"/>
</dbReference>
<feature type="domain" description="Aminoacyl-transfer RNA synthetases class-II family profile" evidence="11">
    <location>
        <begin position="38"/>
        <end position="465"/>
    </location>
</feature>
<sequence>MRLTNYYMPTLRDDPADAEVVSHKLLVRGAFVRKQETGIYSYLPLGMKVKNKIYKIVCDAMEDYDSVQVETSMIQPKELWQASGRWQTFGPEMLKMTDRLGREYCFGPTAEEYFADLVKNELVSYKQLPLNLYQIVEKFRDERRPRNGIIRARSFLMKDAYSFDEDYEGLKAAYQKMWDAYVQAFDNMRIDYKIVQGDTGAMGGRVSHEFIAPAENGEGIIFYTDESDYAATIEKAAFIKEYEKEELKDIELVKTTDKTTIKDVSEFLNVPEEKLVKTVDLKVQGQPVFVFVPGDRELNMAKLIAYLQVPEHEIEMMDDEMILEYTGAEPGYTGPKGLLNNPRIIIDKSITKMTNTVIGANKKDHHYMNATFGRDFDGEVAEDLLTAKEGDMAIDGSGKLKSAEGIEVGNIFQLGTKYSESIGAYYLDRDGKQKPIVMGSYGIGVSRSIAAIIEQNHDENGIIWPTTVAPFEAIITTINIKDEEQKALSEEIYEKLQKNGIDVLFDDRQERAGVKFNDRDLIGIPYRITVGKDAGDKKVEYSTRREGINEKVEVDEAINKVVENVKADLVMTRHKPGTYEA</sequence>
<evidence type="ECO:0000259" key="11">
    <source>
        <dbReference type="PROSITE" id="PS50862"/>
    </source>
</evidence>
<dbReference type="GO" id="GO:0005524">
    <property type="term" value="F:ATP binding"/>
    <property type="evidence" value="ECO:0007669"/>
    <property type="project" value="UniProtKB-UniRule"/>
</dbReference>
<dbReference type="AlphaFoldDB" id="A0A380WVW7"/>
<dbReference type="HAMAP" id="MF_01569">
    <property type="entry name" value="Pro_tRNA_synth_type1"/>
    <property type="match status" value="1"/>
</dbReference>
<keyword evidence="4 10" id="KW-0436">Ligase</keyword>
<dbReference type="PANTHER" id="PTHR42753:SF2">
    <property type="entry name" value="PROLINE--TRNA LIGASE"/>
    <property type="match status" value="1"/>
</dbReference>
<evidence type="ECO:0000256" key="2">
    <source>
        <dbReference type="ARBA" id="ARBA00011738"/>
    </source>
</evidence>
<dbReference type="Pfam" id="PF03129">
    <property type="entry name" value="HGTP_anticodon"/>
    <property type="match status" value="1"/>
</dbReference>
<name>A0A380WVW7_9FIRM</name>
<keyword evidence="5 10" id="KW-0547">Nucleotide-binding</keyword>
<dbReference type="InterPro" id="IPR036621">
    <property type="entry name" value="Anticodon-bd_dom_sf"/>
</dbReference>
<dbReference type="GO" id="GO:0004827">
    <property type="term" value="F:proline-tRNA ligase activity"/>
    <property type="evidence" value="ECO:0007669"/>
    <property type="project" value="UniProtKB-UniRule"/>
</dbReference>
<evidence type="ECO:0000256" key="4">
    <source>
        <dbReference type="ARBA" id="ARBA00022598"/>
    </source>
</evidence>
<comment type="catalytic activity">
    <reaction evidence="9 10">
        <text>tRNA(Pro) + L-proline + ATP = L-prolyl-tRNA(Pro) + AMP + diphosphate</text>
        <dbReference type="Rhea" id="RHEA:14305"/>
        <dbReference type="Rhea" id="RHEA-COMP:9700"/>
        <dbReference type="Rhea" id="RHEA-COMP:9702"/>
        <dbReference type="ChEBI" id="CHEBI:30616"/>
        <dbReference type="ChEBI" id="CHEBI:33019"/>
        <dbReference type="ChEBI" id="CHEBI:60039"/>
        <dbReference type="ChEBI" id="CHEBI:78442"/>
        <dbReference type="ChEBI" id="CHEBI:78532"/>
        <dbReference type="ChEBI" id="CHEBI:456215"/>
        <dbReference type="EC" id="6.1.1.15"/>
    </reaction>
</comment>
<evidence type="ECO:0000256" key="10">
    <source>
        <dbReference type="HAMAP-Rule" id="MF_01569"/>
    </source>
</evidence>
<dbReference type="GO" id="GO:0140096">
    <property type="term" value="F:catalytic activity, acting on a protein"/>
    <property type="evidence" value="ECO:0007669"/>
    <property type="project" value="UniProtKB-ARBA"/>
</dbReference>
<dbReference type="RefSeq" id="WP_115595211.1">
    <property type="nucleotide sequence ID" value="NZ_CALTZC010000018.1"/>
</dbReference>
<keyword evidence="8 10" id="KW-0030">Aminoacyl-tRNA synthetase</keyword>
<dbReference type="InterPro" id="IPR023717">
    <property type="entry name" value="Pro-tRNA-Synthase_IIa_type1"/>
</dbReference>
<comment type="subunit">
    <text evidence="2 10">Homodimer.</text>
</comment>
<evidence type="ECO:0000313" key="12">
    <source>
        <dbReference type="EMBL" id="SUU92404.1"/>
    </source>
</evidence>
<comment type="subcellular location">
    <subcellularLocation>
        <location evidence="1 10">Cytoplasm</location>
    </subcellularLocation>
</comment>
<dbReference type="GO" id="GO:0016740">
    <property type="term" value="F:transferase activity"/>
    <property type="evidence" value="ECO:0007669"/>
    <property type="project" value="UniProtKB-ARBA"/>
</dbReference>
<dbReference type="InterPro" id="IPR036754">
    <property type="entry name" value="YbaK/aa-tRNA-synt-asso_dom_sf"/>
</dbReference>
<dbReference type="GO" id="GO:0005829">
    <property type="term" value="C:cytosol"/>
    <property type="evidence" value="ECO:0007669"/>
    <property type="project" value="TreeGrafter"/>
</dbReference>
<dbReference type="InterPro" id="IPR007214">
    <property type="entry name" value="YbaK/aa-tRNA-synth-assoc-dom"/>
</dbReference>
<evidence type="ECO:0000256" key="5">
    <source>
        <dbReference type="ARBA" id="ARBA00022741"/>
    </source>
</evidence>
<keyword evidence="3 10" id="KW-0963">Cytoplasm</keyword>
<proteinExistence type="inferred from homology"/>
<dbReference type="SUPFAM" id="SSF55826">
    <property type="entry name" value="YbaK/ProRS associated domain"/>
    <property type="match status" value="1"/>
</dbReference>
<dbReference type="PROSITE" id="PS50862">
    <property type="entry name" value="AA_TRNA_LIGASE_II"/>
    <property type="match status" value="1"/>
</dbReference>
<dbReference type="GO" id="GO:0006433">
    <property type="term" value="P:prolyl-tRNA aminoacylation"/>
    <property type="evidence" value="ECO:0007669"/>
    <property type="project" value="UniProtKB-UniRule"/>
</dbReference>
<evidence type="ECO:0000256" key="1">
    <source>
        <dbReference type="ARBA" id="ARBA00004496"/>
    </source>
</evidence>
<dbReference type="OrthoDB" id="9809052at2"/>
<comment type="domain">
    <text evidence="10">Consists of three domains: the N-terminal catalytic domain, the editing domain and the C-terminal anticodon-binding domain.</text>
</comment>
<evidence type="ECO:0000256" key="3">
    <source>
        <dbReference type="ARBA" id="ARBA00022490"/>
    </source>
</evidence>
<dbReference type="Gene3D" id="3.40.50.800">
    <property type="entry name" value="Anticodon-binding domain"/>
    <property type="match status" value="1"/>
</dbReference>
<dbReference type="InterPro" id="IPR002314">
    <property type="entry name" value="aa-tRNA-synt_IIb"/>
</dbReference>
<dbReference type="Pfam" id="PF00587">
    <property type="entry name" value="tRNA-synt_2b"/>
    <property type="match status" value="1"/>
</dbReference>
<evidence type="ECO:0000256" key="8">
    <source>
        <dbReference type="ARBA" id="ARBA00023146"/>
    </source>
</evidence>
<dbReference type="EMBL" id="UFTA01000002">
    <property type="protein sequence ID" value="SUU92404.1"/>
    <property type="molecule type" value="Genomic_DNA"/>
</dbReference>
<reference evidence="12 13" key="1">
    <citation type="submission" date="2018-06" db="EMBL/GenBank/DDBJ databases">
        <authorList>
            <consortium name="Pathogen Informatics"/>
            <person name="Doyle S."/>
        </authorList>
    </citation>
    <scope>NUCLEOTIDE SEQUENCE [LARGE SCALE GENOMIC DNA]</scope>
    <source>
        <strain evidence="12 13">NCTC9810</strain>
    </source>
</reference>
<dbReference type="InterPro" id="IPR045864">
    <property type="entry name" value="aa-tRNA-synth_II/BPL/LPL"/>
</dbReference>
<keyword evidence="6 10" id="KW-0067">ATP-binding</keyword>
<dbReference type="CDD" id="cd04334">
    <property type="entry name" value="ProRS-INS"/>
    <property type="match status" value="1"/>
</dbReference>
<dbReference type="PANTHER" id="PTHR42753">
    <property type="entry name" value="MITOCHONDRIAL RIBOSOME PROTEIN L39/PROLYL-TRNA LIGASE FAMILY MEMBER"/>
    <property type="match status" value="1"/>
</dbReference>
<dbReference type="NCBIfam" id="TIGR00409">
    <property type="entry name" value="proS_fam_II"/>
    <property type="match status" value="1"/>
</dbReference>
<evidence type="ECO:0000256" key="6">
    <source>
        <dbReference type="ARBA" id="ARBA00022840"/>
    </source>
</evidence>
<dbReference type="InterPro" id="IPR004500">
    <property type="entry name" value="Pro-tRNA-synth_IIa_bac-type"/>
</dbReference>
<accession>A0A380WVW7</accession>
<dbReference type="SUPFAM" id="SSF52954">
    <property type="entry name" value="Class II aaRS ABD-related"/>
    <property type="match status" value="1"/>
</dbReference>
<dbReference type="GO" id="GO:0002161">
    <property type="term" value="F:aminoacyl-tRNA deacylase activity"/>
    <property type="evidence" value="ECO:0007669"/>
    <property type="project" value="InterPro"/>
</dbReference>
<evidence type="ECO:0000256" key="9">
    <source>
        <dbReference type="ARBA" id="ARBA00047671"/>
    </source>
</evidence>
<evidence type="ECO:0000313" key="13">
    <source>
        <dbReference type="Proteomes" id="UP000255124"/>
    </source>
</evidence>
<dbReference type="CDD" id="cd00861">
    <property type="entry name" value="ProRS_anticodon_short"/>
    <property type="match status" value="1"/>
</dbReference>
<keyword evidence="7 10" id="KW-0648">Protein biosynthesis</keyword>
<dbReference type="InterPro" id="IPR002316">
    <property type="entry name" value="Pro-tRNA-ligase_IIa"/>
</dbReference>
<dbReference type="NCBIfam" id="NF006625">
    <property type="entry name" value="PRK09194.1"/>
    <property type="match status" value="1"/>
</dbReference>
<evidence type="ECO:0000256" key="7">
    <source>
        <dbReference type="ARBA" id="ARBA00022917"/>
    </source>
</evidence>